<evidence type="ECO:0000313" key="2">
    <source>
        <dbReference type="EMBL" id="CDZ76196.1"/>
    </source>
</evidence>
<dbReference type="CDD" id="cd08556">
    <property type="entry name" value="GDPD"/>
    <property type="match status" value="1"/>
</dbReference>
<dbReference type="GO" id="GO:0006629">
    <property type="term" value="P:lipid metabolic process"/>
    <property type="evidence" value="ECO:0007669"/>
    <property type="project" value="InterPro"/>
</dbReference>
<accession>A0A078KT09</accession>
<dbReference type="Proteomes" id="UP000044071">
    <property type="component" value="Unassembled WGS sequence"/>
</dbReference>
<dbReference type="PANTHER" id="PTHR46211:SF14">
    <property type="entry name" value="GLYCEROPHOSPHODIESTER PHOSPHODIESTERASE"/>
    <property type="match status" value="1"/>
</dbReference>
<dbReference type="Gene3D" id="3.20.20.190">
    <property type="entry name" value="Phosphatidylinositol (PI) phosphodiesterase"/>
    <property type="match status" value="1"/>
</dbReference>
<dbReference type="STRING" id="1034943.BN59_00463"/>
<protein>
    <submittedName>
        <fullName evidence="2">Cytoplasmic glycerophosphodiester phosphodiesterase</fullName>
    </submittedName>
</protein>
<dbReference type="Pfam" id="PF03009">
    <property type="entry name" value="GDPD"/>
    <property type="match status" value="1"/>
</dbReference>
<dbReference type="AlphaFoldDB" id="A0A078KT09"/>
<reference evidence="2 3" key="1">
    <citation type="submission" date="2014-06" db="EMBL/GenBank/DDBJ databases">
        <authorList>
            <person name="Urmite Genomes Urmite Genomes"/>
        </authorList>
    </citation>
    <scope>NUCLEOTIDE SEQUENCE [LARGE SCALE GENOMIC DNA]</scope>
</reference>
<name>A0A078KT09_9GAMM</name>
<gene>
    <name evidence="2" type="ORF">BN59_00463</name>
</gene>
<evidence type="ECO:0000313" key="3">
    <source>
        <dbReference type="Proteomes" id="UP000044071"/>
    </source>
</evidence>
<dbReference type="eggNOG" id="COG0584">
    <property type="taxonomic scope" value="Bacteria"/>
</dbReference>
<proteinExistence type="predicted"/>
<keyword evidence="3" id="KW-1185">Reference proteome</keyword>
<feature type="domain" description="GP-PDE" evidence="1">
    <location>
        <begin position="30"/>
        <end position="253"/>
    </location>
</feature>
<dbReference type="OrthoDB" id="9795622at2"/>
<sequence length="253" mass="28268">MSLKILEKIVDSFFASLPRRQSDKTSRSNACLIAHRGAHDNKSGLIENTDSAFARALALGCWGIEFDIHETADGVLVVNHDPNLRRLWGKEQSIRELDFKTLRQLAPQIPSLAEVVAKYGKRMHLFVELKAPFQAETALKETLSTLVAGKDYHLLSLEEPLFASLSLFSPEEMLLVPTLNNVGQFCKLALEKNYGGVLGHYLLITDKRVKQLRLANKIVGVGIVNSKAVLYRELNRGIPWIFSNKADLLTTCL</sequence>
<dbReference type="SUPFAM" id="SSF51695">
    <property type="entry name" value="PLC-like phosphodiesterases"/>
    <property type="match status" value="1"/>
</dbReference>
<dbReference type="RefSeq" id="WP_043872786.1">
    <property type="nucleotide sequence ID" value="NZ_CCVW01000001.1"/>
</dbReference>
<dbReference type="PROSITE" id="PS51704">
    <property type="entry name" value="GP_PDE"/>
    <property type="match status" value="1"/>
</dbReference>
<dbReference type="EMBL" id="CCSB01000001">
    <property type="protein sequence ID" value="CDZ76196.1"/>
    <property type="molecule type" value="Genomic_DNA"/>
</dbReference>
<dbReference type="InterPro" id="IPR017946">
    <property type="entry name" value="PLC-like_Pdiesterase_TIM-brl"/>
</dbReference>
<evidence type="ECO:0000259" key="1">
    <source>
        <dbReference type="PROSITE" id="PS51704"/>
    </source>
</evidence>
<organism evidence="2 3">
    <name type="scientific">Legionella massiliensis</name>
    <dbReference type="NCBI Taxonomy" id="1034943"/>
    <lineage>
        <taxon>Bacteria</taxon>
        <taxon>Pseudomonadati</taxon>
        <taxon>Pseudomonadota</taxon>
        <taxon>Gammaproteobacteria</taxon>
        <taxon>Legionellales</taxon>
        <taxon>Legionellaceae</taxon>
        <taxon>Legionella</taxon>
    </lineage>
</organism>
<dbReference type="PANTHER" id="PTHR46211">
    <property type="entry name" value="GLYCEROPHOSPHORYL DIESTER PHOSPHODIESTERASE"/>
    <property type="match status" value="1"/>
</dbReference>
<dbReference type="InterPro" id="IPR030395">
    <property type="entry name" value="GP_PDE_dom"/>
</dbReference>
<dbReference type="GO" id="GO:0008081">
    <property type="term" value="F:phosphoric diester hydrolase activity"/>
    <property type="evidence" value="ECO:0007669"/>
    <property type="project" value="InterPro"/>
</dbReference>